<reference evidence="1" key="1">
    <citation type="journal article" date="2015" name="Genome Biol. Evol.">
        <title>Organellar Genomes of White Spruce (Picea glauca): Assembly and Annotation.</title>
        <authorList>
            <person name="Jackman S.D."/>
            <person name="Warren R.L."/>
            <person name="Gibb E.A."/>
            <person name="Vandervalk B.P."/>
            <person name="Mohamadi H."/>
            <person name="Chu J."/>
            <person name="Raymond A."/>
            <person name="Pleasance S."/>
            <person name="Coope R."/>
            <person name="Wildung M.R."/>
            <person name="Ritland C.E."/>
            <person name="Bousquet J."/>
            <person name="Jones S.J."/>
            <person name="Bohlmann J."/>
            <person name="Birol I."/>
        </authorList>
    </citation>
    <scope>NUCLEOTIDE SEQUENCE [LARGE SCALE GENOMIC DNA]</scope>
    <source>
        <tissue evidence="1">Flushing bud</tissue>
    </source>
</reference>
<keyword evidence="1" id="KW-0496">Mitochondrion</keyword>
<evidence type="ECO:0000313" key="1">
    <source>
        <dbReference type="EMBL" id="KUM50224.1"/>
    </source>
</evidence>
<protein>
    <submittedName>
        <fullName evidence="1">Uncharacterized protein</fullName>
    </submittedName>
</protein>
<organism evidence="1">
    <name type="scientific">Picea glauca</name>
    <name type="common">White spruce</name>
    <name type="synonym">Pinus glauca</name>
    <dbReference type="NCBI Taxonomy" id="3330"/>
    <lineage>
        <taxon>Eukaryota</taxon>
        <taxon>Viridiplantae</taxon>
        <taxon>Streptophyta</taxon>
        <taxon>Embryophyta</taxon>
        <taxon>Tracheophyta</taxon>
        <taxon>Spermatophyta</taxon>
        <taxon>Pinopsida</taxon>
        <taxon>Pinidae</taxon>
        <taxon>Conifers I</taxon>
        <taxon>Pinales</taxon>
        <taxon>Pinaceae</taxon>
        <taxon>Picea</taxon>
    </lineage>
</organism>
<comment type="caution">
    <text evidence="1">The sequence shown here is derived from an EMBL/GenBank/DDBJ whole genome shotgun (WGS) entry which is preliminary data.</text>
</comment>
<proteinExistence type="predicted"/>
<dbReference type="EMBL" id="LKAM01000001">
    <property type="protein sequence ID" value="KUM50224.1"/>
    <property type="molecule type" value="Genomic_DNA"/>
</dbReference>
<accession>A0A101M365</accession>
<name>A0A101M365_PICGL</name>
<dbReference type="AlphaFoldDB" id="A0A101M365"/>
<geneLocation type="mitochondrion" evidence="1"/>
<gene>
    <name evidence="1" type="ORF">ABT39_MTgene67</name>
</gene>
<sequence length="81" mass="8739">MCLCRLGRRGSSSISCSTRSKLVKFRVWHSASQASSLSDLPNKLVLETNKPRLLSPPSGGVSLRGIRGSRLSKALPSGMNR</sequence>